<evidence type="ECO:0000256" key="7">
    <source>
        <dbReference type="ARBA" id="ARBA00023006"/>
    </source>
</evidence>
<reference evidence="13" key="1">
    <citation type="journal article" date="2014" name="PLoS ONE">
        <title>The genome and linkage map of the northern pike (Esox lucius): conserved synteny revealed between the salmonid sister group and the Neoteleostei.</title>
        <authorList>
            <person name="Rondeau E.B."/>
            <person name="Minkley D.R."/>
            <person name="Leong J.S."/>
            <person name="Messmer A.M."/>
            <person name="Jantzen J.R."/>
            <person name="von Schalburg K.R."/>
            <person name="Lemon C."/>
            <person name="Bird N.H."/>
            <person name="Koop B.F."/>
        </authorList>
    </citation>
    <scope>NUCLEOTIDE SEQUENCE</scope>
</reference>
<dbReference type="PANTHER" id="PTHR28659:SF3">
    <property type="entry name" value="RETICULOPHAGY REGULATOR 1"/>
    <property type="match status" value="1"/>
</dbReference>
<feature type="compositionally biased region" description="Polar residues" evidence="9">
    <location>
        <begin position="414"/>
        <end position="425"/>
    </location>
</feature>
<accession>A0A3P9ABM1</accession>
<reference evidence="12" key="2">
    <citation type="submission" date="2020-02" db="EMBL/GenBank/DDBJ databases">
        <title>Esox lucius (northern pike) genome, fEsoLuc1, primary haplotype.</title>
        <authorList>
            <person name="Myers G."/>
            <person name="Karagic N."/>
            <person name="Meyer A."/>
            <person name="Pippel M."/>
            <person name="Reichard M."/>
            <person name="Winkler S."/>
            <person name="Tracey A."/>
            <person name="Sims Y."/>
            <person name="Howe K."/>
            <person name="Rhie A."/>
            <person name="Formenti G."/>
            <person name="Durbin R."/>
            <person name="Fedrigo O."/>
            <person name="Jarvis E.D."/>
        </authorList>
    </citation>
    <scope>NUCLEOTIDE SEQUENCE [LARGE SCALE GENOMIC DNA]</scope>
</reference>
<dbReference type="Proteomes" id="UP000265140">
    <property type="component" value="Chromosome 3"/>
</dbReference>
<protein>
    <recommendedName>
        <fullName evidence="11">RETREG1-3/ARL6IP-like N-terminal reticulon-homology domain-containing protein</fullName>
    </recommendedName>
</protein>
<evidence type="ECO:0000256" key="9">
    <source>
        <dbReference type="SAM" id="MobiDB-lite"/>
    </source>
</evidence>
<dbReference type="OrthoDB" id="10029527at2759"/>
<reference evidence="12" key="4">
    <citation type="submission" date="2025-09" db="UniProtKB">
        <authorList>
            <consortium name="Ensembl"/>
        </authorList>
    </citation>
    <scope>IDENTIFICATION</scope>
</reference>
<feature type="region of interest" description="Disordered" evidence="9">
    <location>
        <begin position="409"/>
        <end position="443"/>
    </location>
</feature>
<dbReference type="STRING" id="8010.ENSELUP00000038029"/>
<dbReference type="InterPro" id="IPR057282">
    <property type="entry name" value="RETREG1-3-like_RHD"/>
</dbReference>
<feature type="compositionally biased region" description="Polar residues" evidence="9">
    <location>
        <begin position="288"/>
        <end position="312"/>
    </location>
</feature>
<feature type="transmembrane region" description="Helical" evidence="10">
    <location>
        <begin position="96"/>
        <end position="115"/>
    </location>
</feature>
<evidence type="ECO:0000256" key="10">
    <source>
        <dbReference type="SAM" id="Phobius"/>
    </source>
</evidence>
<keyword evidence="7" id="KW-0072">Autophagy</keyword>
<evidence type="ECO:0000256" key="3">
    <source>
        <dbReference type="ARBA" id="ARBA00022553"/>
    </source>
</evidence>
<name>A0A3P9ABM1_ESOLU</name>
<evidence type="ECO:0000313" key="12">
    <source>
        <dbReference type="Ensembl" id="ENSELUP00000038029.3"/>
    </source>
</evidence>
<dbReference type="GO" id="GO:0061709">
    <property type="term" value="P:reticulophagy"/>
    <property type="evidence" value="ECO:0007669"/>
    <property type="project" value="InterPro"/>
</dbReference>
<sequence length="543" mass="58737">MASQVRINTEDAATEAVPEAVSAAARLTSAGHSGEAMAVAGHEEEQAAYRDREVIGNSLTGFFRFSNVIDWKRPFRTMTLFAVTNAVFWFVALSSYRVYCFLALCSALKVTALLVKQVAGSRRGTFPKGAHLWRSMTASWEVIDEDQDRRSGAGPLVTDSWTSFKLFLMETSSFKQQNPGKFCLLVCSLCTFFAVLGRYIPGVLILYVLVLGIFLWPLMSTQEFGFWMKPVLQKLDFGVERFLQKIRDNHEKRLLQAQAERESIEADLSSLFPKLDSTVCKEMSVSDTEASDVTWTDNGTFNLSEGHTPQTENSEDLDREEAFTGGLPEFPSVDNGTNGEDDDDLSIGLPTPSSQSQPRHSQAEGESPAPPHGDPATQAMELVHKMAGEVITAAVTAAIQERFEAAFSAAAPTRQRSSPRPNPTTLLPLDLAGESSSESDVEDFELLDQSELEQLEGELGLGAGTVSAVKPEGNASQSGDGGHESLDCASGLPDLTTPSCACPKSWLCCRCSCCPMIPAVIDDSSPGHPCPCSPGFASDLDSA</sequence>
<keyword evidence="3" id="KW-0597">Phosphoprotein</keyword>
<gene>
    <name evidence="12" type="primary">RETREG1</name>
</gene>
<keyword evidence="8 10" id="KW-0472">Membrane</keyword>
<keyword evidence="6 10" id="KW-1133">Transmembrane helix</keyword>
<dbReference type="GeneTree" id="ENSGT00940000166973"/>
<dbReference type="PANTHER" id="PTHR28659">
    <property type="entry name" value="RETICULON-LIKE PROTEIN"/>
    <property type="match status" value="1"/>
</dbReference>
<dbReference type="Bgee" id="ENSELUG00000017811">
    <property type="expression patterns" value="Expressed in bone element and 14 other cell types or tissues"/>
</dbReference>
<evidence type="ECO:0000313" key="13">
    <source>
        <dbReference type="Proteomes" id="UP000265140"/>
    </source>
</evidence>
<keyword evidence="4 10" id="KW-0812">Transmembrane</keyword>
<keyword evidence="5" id="KW-0256">Endoplasmic reticulum</keyword>
<evidence type="ECO:0000256" key="2">
    <source>
        <dbReference type="ARBA" id="ARBA00006299"/>
    </source>
</evidence>
<evidence type="ECO:0000256" key="1">
    <source>
        <dbReference type="ARBA" id="ARBA00004477"/>
    </source>
</evidence>
<dbReference type="InterPro" id="IPR043384">
    <property type="entry name" value="RETREG1/3"/>
</dbReference>
<dbReference type="Ensembl" id="ENSELUT00000028111.3">
    <property type="protein sequence ID" value="ENSELUP00000038029.3"/>
    <property type="gene ID" value="ENSELUG00000017811.3"/>
</dbReference>
<dbReference type="AlphaFoldDB" id="A0A3P9ABM1"/>
<feature type="region of interest" description="Disordered" evidence="9">
    <location>
        <begin position="288"/>
        <end position="376"/>
    </location>
</feature>
<proteinExistence type="inferred from homology"/>
<dbReference type="GO" id="GO:0043524">
    <property type="term" value="P:negative regulation of neuron apoptotic process"/>
    <property type="evidence" value="ECO:0007669"/>
    <property type="project" value="TreeGrafter"/>
</dbReference>
<evidence type="ECO:0000256" key="8">
    <source>
        <dbReference type="ARBA" id="ARBA00023136"/>
    </source>
</evidence>
<keyword evidence="13" id="KW-1185">Reference proteome</keyword>
<organism evidence="12 13">
    <name type="scientific">Esox lucius</name>
    <name type="common">Northern pike</name>
    <dbReference type="NCBI Taxonomy" id="8010"/>
    <lineage>
        <taxon>Eukaryota</taxon>
        <taxon>Metazoa</taxon>
        <taxon>Chordata</taxon>
        <taxon>Craniata</taxon>
        <taxon>Vertebrata</taxon>
        <taxon>Euteleostomi</taxon>
        <taxon>Actinopterygii</taxon>
        <taxon>Neopterygii</taxon>
        <taxon>Teleostei</taxon>
        <taxon>Protacanthopterygii</taxon>
        <taxon>Esociformes</taxon>
        <taxon>Esocidae</taxon>
        <taxon>Esox</taxon>
    </lineage>
</organism>
<dbReference type="Pfam" id="PF24456">
    <property type="entry name" value="RHD_RETREG1-3"/>
    <property type="match status" value="1"/>
</dbReference>
<feature type="transmembrane region" description="Helical" evidence="10">
    <location>
        <begin position="74"/>
        <end position="90"/>
    </location>
</feature>
<comment type="similarity">
    <text evidence="2">Belongs to the RETREG family.</text>
</comment>
<evidence type="ECO:0000256" key="5">
    <source>
        <dbReference type="ARBA" id="ARBA00022824"/>
    </source>
</evidence>
<dbReference type="GO" id="GO:0005789">
    <property type="term" value="C:endoplasmic reticulum membrane"/>
    <property type="evidence" value="ECO:0007669"/>
    <property type="project" value="UniProtKB-SubCell"/>
</dbReference>
<evidence type="ECO:0000256" key="4">
    <source>
        <dbReference type="ARBA" id="ARBA00022692"/>
    </source>
</evidence>
<evidence type="ECO:0000256" key="6">
    <source>
        <dbReference type="ARBA" id="ARBA00022989"/>
    </source>
</evidence>
<feature type="domain" description="RETREG1-3/ARL6IP-like N-terminal reticulon-homology" evidence="11">
    <location>
        <begin position="65"/>
        <end position="239"/>
    </location>
</feature>
<feature type="compositionally biased region" description="Polar residues" evidence="9">
    <location>
        <begin position="351"/>
        <end position="360"/>
    </location>
</feature>
<comment type="subcellular location">
    <subcellularLocation>
        <location evidence="1">Endoplasmic reticulum membrane</location>
        <topology evidence="1">Multi-pass membrane protein</topology>
    </subcellularLocation>
</comment>
<reference evidence="12" key="3">
    <citation type="submission" date="2025-08" db="UniProtKB">
        <authorList>
            <consortium name="Ensembl"/>
        </authorList>
    </citation>
    <scope>IDENTIFICATION</scope>
</reference>
<evidence type="ECO:0000259" key="11">
    <source>
        <dbReference type="Pfam" id="PF24456"/>
    </source>
</evidence>
<feature type="transmembrane region" description="Helical" evidence="10">
    <location>
        <begin position="206"/>
        <end position="227"/>
    </location>
</feature>